<dbReference type="Gene3D" id="1.10.357.140">
    <property type="entry name" value="UbiA prenyltransferase"/>
    <property type="match status" value="1"/>
</dbReference>
<accession>A0A117LEU8</accession>
<keyword evidence="3 5" id="KW-1133">Transmembrane helix</keyword>
<feature type="transmembrane region" description="Helical" evidence="5">
    <location>
        <begin position="100"/>
        <end position="123"/>
    </location>
</feature>
<dbReference type="GO" id="GO:0016765">
    <property type="term" value="F:transferase activity, transferring alkyl or aryl (other than methyl) groups"/>
    <property type="evidence" value="ECO:0007669"/>
    <property type="project" value="InterPro"/>
</dbReference>
<feature type="transmembrane region" description="Helical" evidence="5">
    <location>
        <begin position="21"/>
        <end position="54"/>
    </location>
</feature>
<dbReference type="InterPro" id="IPR000537">
    <property type="entry name" value="UbiA_prenyltransferase"/>
</dbReference>
<evidence type="ECO:0000313" key="6">
    <source>
        <dbReference type="EMBL" id="KUK43300.1"/>
    </source>
</evidence>
<evidence type="ECO:0000256" key="4">
    <source>
        <dbReference type="ARBA" id="ARBA00023136"/>
    </source>
</evidence>
<dbReference type="InterPro" id="IPR044878">
    <property type="entry name" value="UbiA_sf"/>
</dbReference>
<dbReference type="Proteomes" id="UP000057043">
    <property type="component" value="Unassembled WGS sequence"/>
</dbReference>
<feature type="transmembrane region" description="Helical" evidence="5">
    <location>
        <begin position="135"/>
        <end position="158"/>
    </location>
</feature>
<dbReference type="AlphaFoldDB" id="A0A117LEU8"/>
<dbReference type="EMBL" id="LGFT01000089">
    <property type="protein sequence ID" value="KUK43300.1"/>
    <property type="molecule type" value="Genomic_DNA"/>
</dbReference>
<dbReference type="PATRIC" id="fig|301375.7.peg.1673"/>
<comment type="subcellular location">
    <subcellularLocation>
        <location evidence="1">Cell membrane</location>
        <topology evidence="1">Multi-pass membrane protein</topology>
    </subcellularLocation>
</comment>
<comment type="caution">
    <text evidence="6">The sequence shown here is derived from an EMBL/GenBank/DDBJ whole genome shotgun (WGS) entry which is preliminary data.</text>
</comment>
<feature type="transmembrane region" description="Helical" evidence="5">
    <location>
        <begin position="206"/>
        <end position="226"/>
    </location>
</feature>
<evidence type="ECO:0000256" key="5">
    <source>
        <dbReference type="SAM" id="Phobius"/>
    </source>
</evidence>
<evidence type="ECO:0000256" key="2">
    <source>
        <dbReference type="ARBA" id="ARBA00022692"/>
    </source>
</evidence>
<sequence>MDKLQGYWRMLRTGDWVKFYPLFPLAGAFLAVGLSSGLIVVFVLFFCVTAYGFVINNLYDAEIDKSHLGKTKQGKNPFAERLIAKEEVVGMCVALAGIPLLASLAISSMGFVFTLLCLVALTLYSAPPIRFKDRFAMDIICHGVMFGGLPFLAGYILAGGAITALLSLPVASALICTLLCCEALIVHEILDYHDDLGTTYTTVVGIGLRNGFLLLGITAALSVAAFELISRWFAIDVAATAVMVIFLIGYPVYGCRTLLVPATGRGYRTLMNNHLFRTR</sequence>
<dbReference type="PANTHER" id="PTHR42723:SF1">
    <property type="entry name" value="CHLOROPHYLL SYNTHASE, CHLOROPLASTIC"/>
    <property type="match status" value="1"/>
</dbReference>
<feature type="transmembrane region" description="Helical" evidence="5">
    <location>
        <begin position="232"/>
        <end position="253"/>
    </location>
</feature>
<name>A0A117LEU8_9EURY</name>
<gene>
    <name evidence="6" type="ORF">XD72_2320</name>
</gene>
<feature type="transmembrane region" description="Helical" evidence="5">
    <location>
        <begin position="164"/>
        <end position="185"/>
    </location>
</feature>
<evidence type="ECO:0000256" key="1">
    <source>
        <dbReference type="ARBA" id="ARBA00004651"/>
    </source>
</evidence>
<protein>
    <recommendedName>
        <fullName evidence="8">UbiA prenyltransferase</fullName>
    </recommendedName>
</protein>
<dbReference type="InterPro" id="IPR050475">
    <property type="entry name" value="Prenyltransferase_related"/>
</dbReference>
<evidence type="ECO:0000313" key="7">
    <source>
        <dbReference type="Proteomes" id="UP000057043"/>
    </source>
</evidence>
<dbReference type="PANTHER" id="PTHR42723">
    <property type="entry name" value="CHLOROPHYLL SYNTHASE"/>
    <property type="match status" value="1"/>
</dbReference>
<evidence type="ECO:0000256" key="3">
    <source>
        <dbReference type="ARBA" id="ARBA00022989"/>
    </source>
</evidence>
<dbReference type="Pfam" id="PF01040">
    <property type="entry name" value="UbiA"/>
    <property type="match status" value="1"/>
</dbReference>
<proteinExistence type="predicted"/>
<dbReference type="GO" id="GO:0005886">
    <property type="term" value="C:plasma membrane"/>
    <property type="evidence" value="ECO:0007669"/>
    <property type="project" value="UniProtKB-SubCell"/>
</dbReference>
<organism evidence="6 7">
    <name type="scientific">Methanothrix harundinacea</name>
    <dbReference type="NCBI Taxonomy" id="301375"/>
    <lineage>
        <taxon>Archaea</taxon>
        <taxon>Methanobacteriati</taxon>
        <taxon>Methanobacteriota</taxon>
        <taxon>Stenosarchaea group</taxon>
        <taxon>Methanomicrobia</taxon>
        <taxon>Methanotrichales</taxon>
        <taxon>Methanotrichaceae</taxon>
        <taxon>Methanothrix</taxon>
    </lineage>
</organism>
<keyword evidence="4 5" id="KW-0472">Membrane</keyword>
<keyword evidence="2 5" id="KW-0812">Transmembrane</keyword>
<reference evidence="6 7" key="1">
    <citation type="journal article" date="2015" name="MBio">
        <title>Genome-Resolved Metagenomic Analysis Reveals Roles for Candidate Phyla and Other Microbial Community Members in Biogeochemical Transformations in Oil Reservoirs.</title>
        <authorList>
            <person name="Hu P."/>
            <person name="Tom L."/>
            <person name="Singh A."/>
            <person name="Thomas B.C."/>
            <person name="Baker B.J."/>
            <person name="Piceno Y.M."/>
            <person name="Andersen G.L."/>
            <person name="Banfield J.F."/>
        </authorList>
    </citation>
    <scope>NUCLEOTIDE SEQUENCE [LARGE SCALE GENOMIC DNA]</scope>
    <source>
        <strain evidence="6">57_489</strain>
    </source>
</reference>
<evidence type="ECO:0008006" key="8">
    <source>
        <dbReference type="Google" id="ProtNLM"/>
    </source>
</evidence>